<dbReference type="RefSeq" id="WP_185120766.1">
    <property type="nucleotide sequence ID" value="NZ_JACJVQ010000013.1"/>
</dbReference>
<evidence type="ECO:0000313" key="4">
    <source>
        <dbReference type="Proteomes" id="UP000535838"/>
    </source>
</evidence>
<dbReference type="EMBL" id="JACJVQ010000013">
    <property type="protein sequence ID" value="MBB6635548.1"/>
    <property type="molecule type" value="Genomic_DNA"/>
</dbReference>
<feature type="transmembrane region" description="Helical" evidence="2">
    <location>
        <begin position="7"/>
        <end position="25"/>
    </location>
</feature>
<keyword evidence="4" id="KW-1185">Reference proteome</keyword>
<feature type="region of interest" description="Disordered" evidence="1">
    <location>
        <begin position="69"/>
        <end position="108"/>
    </location>
</feature>
<accession>A0A841SZH7</accession>
<evidence type="ECO:0008006" key="5">
    <source>
        <dbReference type="Google" id="ProtNLM"/>
    </source>
</evidence>
<sequence>MRRRFGPVAILMIALIAVGIVGQIIRGATTLLIPIILVAIVFLLYKFPPTRWGRSSSAEKSKYRQAAIKSQRRNLAKEREDKNAKRRTANFRVIEGSKKRDEEPPRYH</sequence>
<dbReference type="Proteomes" id="UP000535838">
    <property type="component" value="Unassembled WGS sequence"/>
</dbReference>
<proteinExistence type="predicted"/>
<organism evidence="3 4">
    <name type="scientific">Cohnella thailandensis</name>
    <dbReference type="NCBI Taxonomy" id="557557"/>
    <lineage>
        <taxon>Bacteria</taxon>
        <taxon>Bacillati</taxon>
        <taxon>Bacillota</taxon>
        <taxon>Bacilli</taxon>
        <taxon>Bacillales</taxon>
        <taxon>Paenibacillaceae</taxon>
        <taxon>Cohnella</taxon>
    </lineage>
</organism>
<name>A0A841SZH7_9BACL</name>
<gene>
    <name evidence="3" type="ORF">H7B67_15620</name>
</gene>
<keyword evidence="2" id="KW-0812">Transmembrane</keyword>
<comment type="caution">
    <text evidence="3">The sequence shown here is derived from an EMBL/GenBank/DDBJ whole genome shotgun (WGS) entry which is preliminary data.</text>
</comment>
<keyword evidence="2" id="KW-1133">Transmembrane helix</keyword>
<dbReference type="AlphaFoldDB" id="A0A841SZH7"/>
<feature type="compositionally biased region" description="Basic and acidic residues" evidence="1">
    <location>
        <begin position="95"/>
        <end position="108"/>
    </location>
</feature>
<keyword evidence="2" id="KW-0472">Membrane</keyword>
<evidence type="ECO:0000256" key="1">
    <source>
        <dbReference type="SAM" id="MobiDB-lite"/>
    </source>
</evidence>
<feature type="transmembrane region" description="Helical" evidence="2">
    <location>
        <begin position="31"/>
        <end position="47"/>
    </location>
</feature>
<protein>
    <recommendedName>
        <fullName evidence="5">DUF2207 domain-containing protein</fullName>
    </recommendedName>
</protein>
<evidence type="ECO:0000256" key="2">
    <source>
        <dbReference type="SAM" id="Phobius"/>
    </source>
</evidence>
<reference evidence="3 4" key="1">
    <citation type="submission" date="2020-08" db="EMBL/GenBank/DDBJ databases">
        <title>Cohnella phylogeny.</title>
        <authorList>
            <person name="Dunlap C."/>
        </authorList>
    </citation>
    <scope>NUCLEOTIDE SEQUENCE [LARGE SCALE GENOMIC DNA]</scope>
    <source>
        <strain evidence="3 4">DSM 25241</strain>
    </source>
</reference>
<evidence type="ECO:0000313" key="3">
    <source>
        <dbReference type="EMBL" id="MBB6635548.1"/>
    </source>
</evidence>